<name>A0AAD9MW48_9ANNE</name>
<keyword evidence="4 8" id="KW-0297">G-protein coupled receptor</keyword>
<evidence type="ECO:0000256" key="7">
    <source>
        <dbReference type="ARBA" id="ARBA00023224"/>
    </source>
</evidence>
<evidence type="ECO:0000256" key="2">
    <source>
        <dbReference type="ARBA" id="ARBA00022692"/>
    </source>
</evidence>
<sequence>MHIILAGSQRANGAYRVLHCCKCKNKPRPSNIVFQRTNEALARLEGSKEKLWPHTERHIHMEHSSFVWTPTDVRPITMDQKNLTLNLTLLALMDPKDVVESCNCSSLMSSLMCEQIRNSTNLTGSYCDEANVLEEEWWDLTMLRQKKSQFRKLMDTFNLYLTPVIIILGVVGNVLSFLVFSVSHLRRNSSSVYLAALALVDTGFLLSLLIVWLDKVDVPLFDRQGWCQMVVYLTHLCPFLSVWYVVGFTAERYVIVWHPLRKDRFCTPRKTKVIVFVLSVVGLTLYSFTTWTSGIMTLNGGDPMCTPYPQYYDVITFLTSLDALITLILPSVIIVVLNIRILIRIHHIQRRMAANQRQVTLAFNQSKMLKKSTLKASISDKGSMHFRFSNRSLTDAEMTFLPSANVAEVKPKKTKIAFKGKSQYRLARMLLVASSVFVLLNIPSHYFKIQAFMQHLFGYSYKSSKRDLQWHQFFQLIYYINFAINFFVYSVCGRPFRSGLKHLVLRMRHNLKHLCATARSSQKEIYII</sequence>
<dbReference type="PROSITE" id="PS00237">
    <property type="entry name" value="G_PROTEIN_RECEP_F1_1"/>
    <property type="match status" value="1"/>
</dbReference>
<dbReference type="Proteomes" id="UP001208570">
    <property type="component" value="Unassembled WGS sequence"/>
</dbReference>
<reference evidence="11" key="1">
    <citation type="journal article" date="2023" name="Mol. Biol. Evol.">
        <title>Third-Generation Sequencing Reveals the Adaptive Role of the Epigenome in Three Deep-Sea Polychaetes.</title>
        <authorList>
            <person name="Perez M."/>
            <person name="Aroh O."/>
            <person name="Sun Y."/>
            <person name="Lan Y."/>
            <person name="Juniper S.K."/>
            <person name="Young C.R."/>
            <person name="Angers B."/>
            <person name="Qian P.Y."/>
        </authorList>
    </citation>
    <scope>NUCLEOTIDE SEQUENCE</scope>
    <source>
        <strain evidence="11">P08H-3</strain>
    </source>
</reference>
<evidence type="ECO:0000313" key="12">
    <source>
        <dbReference type="Proteomes" id="UP001208570"/>
    </source>
</evidence>
<dbReference type="Gene3D" id="1.20.1070.10">
    <property type="entry name" value="Rhodopsin 7-helix transmembrane proteins"/>
    <property type="match status" value="1"/>
</dbReference>
<feature type="transmembrane region" description="Helical" evidence="9">
    <location>
        <begin position="232"/>
        <end position="253"/>
    </location>
</feature>
<dbReference type="InterPro" id="IPR000276">
    <property type="entry name" value="GPCR_Rhodpsn"/>
</dbReference>
<dbReference type="GO" id="GO:0004930">
    <property type="term" value="F:G protein-coupled receptor activity"/>
    <property type="evidence" value="ECO:0007669"/>
    <property type="project" value="UniProtKB-KW"/>
</dbReference>
<dbReference type="GO" id="GO:0005886">
    <property type="term" value="C:plasma membrane"/>
    <property type="evidence" value="ECO:0007669"/>
    <property type="project" value="TreeGrafter"/>
</dbReference>
<dbReference type="CDD" id="cd14978">
    <property type="entry name" value="7tmA_FMRFamide_R-like"/>
    <property type="match status" value="1"/>
</dbReference>
<dbReference type="SUPFAM" id="SSF81321">
    <property type="entry name" value="Family A G protein-coupled receptor-like"/>
    <property type="match status" value="1"/>
</dbReference>
<evidence type="ECO:0000256" key="4">
    <source>
        <dbReference type="ARBA" id="ARBA00023040"/>
    </source>
</evidence>
<proteinExistence type="inferred from homology"/>
<comment type="subcellular location">
    <subcellularLocation>
        <location evidence="1">Membrane</location>
        <topology evidence="1">Multi-pass membrane protein</topology>
    </subcellularLocation>
</comment>
<evidence type="ECO:0000256" key="6">
    <source>
        <dbReference type="ARBA" id="ARBA00023170"/>
    </source>
</evidence>
<evidence type="ECO:0000313" key="11">
    <source>
        <dbReference type="EMBL" id="KAK2146051.1"/>
    </source>
</evidence>
<evidence type="ECO:0000256" key="9">
    <source>
        <dbReference type="SAM" id="Phobius"/>
    </source>
</evidence>
<feature type="transmembrane region" description="Helical" evidence="9">
    <location>
        <begin position="473"/>
        <end position="492"/>
    </location>
</feature>
<feature type="transmembrane region" description="Helical" evidence="9">
    <location>
        <begin position="157"/>
        <end position="180"/>
    </location>
</feature>
<keyword evidence="7 8" id="KW-0807">Transducer</keyword>
<dbReference type="AlphaFoldDB" id="A0AAD9MW48"/>
<accession>A0AAD9MW48</accession>
<evidence type="ECO:0000256" key="1">
    <source>
        <dbReference type="ARBA" id="ARBA00004141"/>
    </source>
</evidence>
<dbReference type="EMBL" id="JAODUP010000636">
    <property type="protein sequence ID" value="KAK2146051.1"/>
    <property type="molecule type" value="Genomic_DNA"/>
</dbReference>
<keyword evidence="12" id="KW-1185">Reference proteome</keyword>
<feature type="transmembrane region" description="Helical" evidence="9">
    <location>
        <begin position="314"/>
        <end position="343"/>
    </location>
</feature>
<feature type="transmembrane region" description="Helical" evidence="9">
    <location>
        <begin position="429"/>
        <end position="453"/>
    </location>
</feature>
<protein>
    <recommendedName>
        <fullName evidence="10">G-protein coupled receptors family 1 profile domain-containing protein</fullName>
    </recommendedName>
</protein>
<evidence type="ECO:0000259" key="10">
    <source>
        <dbReference type="PROSITE" id="PS50262"/>
    </source>
</evidence>
<dbReference type="PRINTS" id="PR00237">
    <property type="entry name" value="GPCRRHODOPSN"/>
</dbReference>
<feature type="transmembrane region" description="Helical" evidence="9">
    <location>
        <begin position="192"/>
        <end position="212"/>
    </location>
</feature>
<keyword evidence="5 9" id="KW-0472">Membrane</keyword>
<keyword evidence="6 8" id="KW-0675">Receptor</keyword>
<organism evidence="11 12">
    <name type="scientific">Paralvinella palmiformis</name>
    <dbReference type="NCBI Taxonomy" id="53620"/>
    <lineage>
        <taxon>Eukaryota</taxon>
        <taxon>Metazoa</taxon>
        <taxon>Spiralia</taxon>
        <taxon>Lophotrochozoa</taxon>
        <taxon>Annelida</taxon>
        <taxon>Polychaeta</taxon>
        <taxon>Sedentaria</taxon>
        <taxon>Canalipalpata</taxon>
        <taxon>Terebellida</taxon>
        <taxon>Terebelliformia</taxon>
        <taxon>Alvinellidae</taxon>
        <taxon>Paralvinella</taxon>
    </lineage>
</organism>
<comment type="similarity">
    <text evidence="8">Belongs to the G-protein coupled receptor 1 family.</text>
</comment>
<evidence type="ECO:0000256" key="8">
    <source>
        <dbReference type="RuleBase" id="RU000688"/>
    </source>
</evidence>
<dbReference type="Pfam" id="PF00001">
    <property type="entry name" value="7tm_1"/>
    <property type="match status" value="1"/>
</dbReference>
<dbReference type="InterPro" id="IPR017452">
    <property type="entry name" value="GPCR_Rhodpsn_7TM"/>
</dbReference>
<keyword evidence="3 9" id="KW-1133">Transmembrane helix</keyword>
<dbReference type="PANTHER" id="PTHR24243">
    <property type="entry name" value="G-PROTEIN COUPLED RECEPTOR"/>
    <property type="match status" value="1"/>
</dbReference>
<keyword evidence="2 8" id="KW-0812">Transmembrane</keyword>
<comment type="caution">
    <text evidence="11">The sequence shown here is derived from an EMBL/GenBank/DDBJ whole genome shotgun (WGS) entry which is preliminary data.</text>
</comment>
<evidence type="ECO:0000256" key="5">
    <source>
        <dbReference type="ARBA" id="ARBA00023136"/>
    </source>
</evidence>
<gene>
    <name evidence="11" type="ORF">LSH36_636g01011</name>
</gene>
<evidence type="ECO:0000256" key="3">
    <source>
        <dbReference type="ARBA" id="ARBA00022989"/>
    </source>
</evidence>
<dbReference type="PANTHER" id="PTHR24243:SF230">
    <property type="entry name" value="G-PROTEIN COUPLED RECEPTORS FAMILY 1 PROFILE DOMAIN-CONTAINING PROTEIN"/>
    <property type="match status" value="1"/>
</dbReference>
<feature type="transmembrane region" description="Helical" evidence="9">
    <location>
        <begin position="273"/>
        <end position="294"/>
    </location>
</feature>
<dbReference type="PROSITE" id="PS50262">
    <property type="entry name" value="G_PROTEIN_RECEP_F1_2"/>
    <property type="match status" value="1"/>
</dbReference>
<feature type="domain" description="G-protein coupled receptors family 1 profile" evidence="10">
    <location>
        <begin position="172"/>
        <end position="489"/>
    </location>
</feature>